<dbReference type="GO" id="GO:0006751">
    <property type="term" value="P:glutathione catabolic process"/>
    <property type="evidence" value="ECO:0007669"/>
    <property type="project" value="InterPro"/>
</dbReference>
<dbReference type="GO" id="GO:0005886">
    <property type="term" value="C:plasma membrane"/>
    <property type="evidence" value="ECO:0007669"/>
    <property type="project" value="TreeGrafter"/>
</dbReference>
<keyword evidence="1" id="KW-0472">Membrane</keyword>
<keyword evidence="1" id="KW-0812">Transmembrane</keyword>
<accession>A0AAQ4DQT4</accession>
<keyword evidence="1" id="KW-1133">Transmembrane helix</keyword>
<dbReference type="PANTHER" id="PTHR11686">
    <property type="entry name" value="GAMMA GLUTAMYL TRANSPEPTIDASE"/>
    <property type="match status" value="1"/>
</dbReference>
<evidence type="ECO:0008006" key="4">
    <source>
        <dbReference type="Google" id="ProtNLM"/>
    </source>
</evidence>
<dbReference type="AlphaFoldDB" id="A0AAQ4DQT4"/>
<comment type="caution">
    <text evidence="2">The sequence shown here is derived from an EMBL/GenBank/DDBJ whole genome shotgun (WGS) entry which is preliminary data.</text>
</comment>
<dbReference type="EMBL" id="JARKHS020028023">
    <property type="protein sequence ID" value="KAK8764824.1"/>
    <property type="molecule type" value="Genomic_DNA"/>
</dbReference>
<evidence type="ECO:0000313" key="3">
    <source>
        <dbReference type="Proteomes" id="UP001321473"/>
    </source>
</evidence>
<protein>
    <recommendedName>
        <fullName evidence="4">Gamma-glutamyltransferase</fullName>
    </recommendedName>
</protein>
<dbReference type="Pfam" id="PF01019">
    <property type="entry name" value="G_glu_transpept"/>
    <property type="match status" value="1"/>
</dbReference>
<dbReference type="GO" id="GO:0036374">
    <property type="term" value="F:glutathione hydrolase activity"/>
    <property type="evidence" value="ECO:0007669"/>
    <property type="project" value="InterPro"/>
</dbReference>
<feature type="transmembrane region" description="Helical" evidence="1">
    <location>
        <begin position="100"/>
        <end position="120"/>
    </location>
</feature>
<evidence type="ECO:0000313" key="2">
    <source>
        <dbReference type="EMBL" id="KAK8764824.1"/>
    </source>
</evidence>
<evidence type="ECO:0000256" key="1">
    <source>
        <dbReference type="SAM" id="Phobius"/>
    </source>
</evidence>
<sequence length="200" mass="21707">MQQITKCSRLLCNVAHEFPQKIHYPRITTDVSPYRTQAASAGGRSAGRHTGSILKLAKDVRPPSITTRKRKAAVPERALFSETTVMSHRYLDLHASGTHIVTAAALLVLLSTGLVLYLRVSMHRHAWRGKRPISNAPMGSFGRWAAIVGDENCKNVPRKILVKLNGTAADAAVATMLCVCVVLSHACGLGGGFFALHYKP</sequence>
<dbReference type="SUPFAM" id="SSF56235">
    <property type="entry name" value="N-terminal nucleophile aminohydrolases (Ntn hydrolases)"/>
    <property type="match status" value="1"/>
</dbReference>
<dbReference type="InterPro" id="IPR029055">
    <property type="entry name" value="Ntn_hydrolases_N"/>
</dbReference>
<keyword evidence="3" id="KW-1185">Reference proteome</keyword>
<organism evidence="2 3">
    <name type="scientific">Amblyomma americanum</name>
    <name type="common">Lone star tick</name>
    <dbReference type="NCBI Taxonomy" id="6943"/>
    <lineage>
        <taxon>Eukaryota</taxon>
        <taxon>Metazoa</taxon>
        <taxon>Ecdysozoa</taxon>
        <taxon>Arthropoda</taxon>
        <taxon>Chelicerata</taxon>
        <taxon>Arachnida</taxon>
        <taxon>Acari</taxon>
        <taxon>Parasitiformes</taxon>
        <taxon>Ixodida</taxon>
        <taxon>Ixodoidea</taxon>
        <taxon>Ixodidae</taxon>
        <taxon>Amblyomminae</taxon>
        <taxon>Amblyomma</taxon>
    </lineage>
</organism>
<reference evidence="2 3" key="1">
    <citation type="journal article" date="2023" name="Arcadia Sci">
        <title>De novo assembly of a long-read Amblyomma americanum tick genome.</title>
        <authorList>
            <person name="Chou S."/>
            <person name="Poskanzer K.E."/>
            <person name="Rollins M."/>
            <person name="Thuy-Boun P.S."/>
        </authorList>
    </citation>
    <scope>NUCLEOTIDE SEQUENCE [LARGE SCALE GENOMIC DNA]</scope>
    <source>
        <strain evidence="2">F_SG_1</strain>
        <tissue evidence="2">Salivary glands</tissue>
    </source>
</reference>
<name>A0AAQ4DQT4_AMBAM</name>
<gene>
    <name evidence="2" type="ORF">V5799_032567</name>
</gene>
<dbReference type="InterPro" id="IPR000101">
    <property type="entry name" value="GGT_peptidase"/>
</dbReference>
<feature type="transmembrane region" description="Helical" evidence="1">
    <location>
        <begin position="168"/>
        <end position="196"/>
    </location>
</feature>
<proteinExistence type="predicted"/>
<dbReference type="PANTHER" id="PTHR11686:SF9">
    <property type="entry name" value="RE13973P"/>
    <property type="match status" value="1"/>
</dbReference>
<dbReference type="Proteomes" id="UP001321473">
    <property type="component" value="Unassembled WGS sequence"/>
</dbReference>